<proteinExistence type="predicted"/>
<gene>
    <name evidence="1" type="ORF">EDD19_13537</name>
</gene>
<dbReference type="EMBL" id="SMCX01000035">
    <property type="protein sequence ID" value="TCW19958.1"/>
    <property type="molecule type" value="Genomic_DNA"/>
</dbReference>
<organism evidence="1 2">
    <name type="scientific">Dietzia cinnamea</name>
    <dbReference type="NCBI Taxonomy" id="321318"/>
    <lineage>
        <taxon>Bacteria</taxon>
        <taxon>Bacillati</taxon>
        <taxon>Actinomycetota</taxon>
        <taxon>Actinomycetes</taxon>
        <taxon>Mycobacteriales</taxon>
        <taxon>Dietziaceae</taxon>
        <taxon>Dietzia</taxon>
    </lineage>
</organism>
<accession>A0A4R3ZM29</accession>
<evidence type="ECO:0000313" key="1">
    <source>
        <dbReference type="EMBL" id="TCW19958.1"/>
    </source>
</evidence>
<name>A0A4R3ZM29_9ACTN</name>
<dbReference type="AlphaFoldDB" id="A0A4R3ZM29"/>
<dbReference type="Proteomes" id="UP000295805">
    <property type="component" value="Unassembled WGS sequence"/>
</dbReference>
<comment type="caution">
    <text evidence="1">The sequence shown here is derived from an EMBL/GenBank/DDBJ whole genome shotgun (WGS) entry which is preliminary data.</text>
</comment>
<reference evidence="1 2" key="1">
    <citation type="submission" date="2019-03" db="EMBL/GenBank/DDBJ databases">
        <title>Root nodule microbial communities of legume samples collected from USA, Mexico and Botswana.</title>
        <authorList>
            <person name="Hirsch A."/>
        </authorList>
    </citation>
    <scope>NUCLEOTIDE SEQUENCE [LARGE SCALE GENOMIC DNA]</scope>
    <source>
        <strain evidence="1 2">55</strain>
    </source>
</reference>
<evidence type="ECO:0000313" key="2">
    <source>
        <dbReference type="Proteomes" id="UP000295805"/>
    </source>
</evidence>
<feature type="non-terminal residue" evidence="1">
    <location>
        <position position="1"/>
    </location>
</feature>
<sequence length="28" mass="3102">LHHRAAALNLRRLLAMGLTMENGTWALA</sequence>
<evidence type="ECO:0008006" key="3">
    <source>
        <dbReference type="Google" id="ProtNLM"/>
    </source>
</evidence>
<protein>
    <recommendedName>
        <fullName evidence="3">Transposase</fullName>
    </recommendedName>
</protein>